<evidence type="ECO:0000256" key="1">
    <source>
        <dbReference type="SAM" id="MobiDB-lite"/>
    </source>
</evidence>
<feature type="region of interest" description="Disordered" evidence="1">
    <location>
        <begin position="16"/>
        <end position="67"/>
    </location>
</feature>
<dbReference type="eggNOG" id="ENOG50317WN">
    <property type="taxonomic scope" value="Bacteria"/>
</dbReference>
<comment type="caution">
    <text evidence="2">The sequence shown here is derived from an EMBL/GenBank/DDBJ whole genome shotgun (WGS) entry which is preliminary data.</text>
</comment>
<name>E1K0A6_SOLFR</name>
<sequence>MIQPTLSTLFRTAVPSSSFTMGNRDPSTSSAASGDTVTFSQEALAKSRENVEQSDTADTSDAASVESPWKTQYDLEEGTVTLGNGHKQKTTIKGSKMEILEYDGSKLVRKETGSIVAGTVTRDIEEFDKRGKLSSRVHTELYAPEGGNSTHTRSTLQRDIQWFKNGNITRELHDSMEVDASYYSNVKLHDESIGNADTLEDLAVNIMKGVTGNLTSDLISKNYSADIIEYNDNQKISRTTSISQTLRARNETNRMTFDTGEAINTTKEIKNITDFSVSQSVYDNDGNIVSQGSFKDTYVKGVSQSQQLDFNQYNKGELVQQSHAEATQQATSGHRLPKRPDILEALSLTEQQYSATTPLGAQTLLADGKEKQVENPASLVDATLGYIADGNFNSAKNTSRGTASDVPHSSSWENTLYQDGKKVLQQRDSEVVRENPLPDFTGFMTVTGLTEDQDAVYLRNTSHSVETYKDGLAVDNASVDMDEASVDDTRGLTHTETNVHSSSTTGGKRKENHMALADSLVNVDNNSTASTKKVGSKMQMLLDNVLSVFQGFDDASEKN</sequence>
<dbReference type="OrthoDB" id="5464554at2"/>
<keyword evidence="3" id="KW-1185">Reference proteome</keyword>
<organism evidence="2 3">
    <name type="scientific">Solidesulfovibrio fructosivorans JJ]</name>
    <dbReference type="NCBI Taxonomy" id="596151"/>
    <lineage>
        <taxon>Bacteria</taxon>
        <taxon>Pseudomonadati</taxon>
        <taxon>Thermodesulfobacteriota</taxon>
        <taxon>Desulfovibrionia</taxon>
        <taxon>Desulfovibrionales</taxon>
        <taxon>Desulfovibrionaceae</taxon>
        <taxon>Solidesulfovibrio</taxon>
    </lineage>
</organism>
<feature type="compositionally biased region" description="Polar residues" evidence="1">
    <location>
        <begin position="16"/>
        <end position="41"/>
    </location>
</feature>
<reference evidence="2 3" key="1">
    <citation type="submission" date="2010-08" db="EMBL/GenBank/DDBJ databases">
        <title>The draft genome of Desulfovibrio fructosovorans JJ.</title>
        <authorList>
            <consortium name="US DOE Joint Genome Institute (JGI-PGF)"/>
            <person name="Lucas S."/>
            <person name="Copeland A."/>
            <person name="Lapidus A."/>
            <person name="Cheng J.-F."/>
            <person name="Bruce D."/>
            <person name="Goodwin L."/>
            <person name="Pitluck S."/>
            <person name="Land M.L."/>
            <person name="Hauser L."/>
            <person name="Chang Y.-J."/>
            <person name="Jeffries C."/>
            <person name="Wall J.D."/>
            <person name="Stahl D.A."/>
            <person name="Arkin A.P."/>
            <person name="Dehal P."/>
            <person name="Stolyar S.M."/>
            <person name="Hazen T.C."/>
            <person name="Woyke T.J."/>
        </authorList>
    </citation>
    <scope>NUCLEOTIDE SEQUENCE [LARGE SCALE GENOMIC DNA]</scope>
    <source>
        <strain evidence="2 3">JJ</strain>
    </source>
</reference>
<feature type="compositionally biased region" description="Polar residues" evidence="1">
    <location>
        <begin position="53"/>
        <end position="62"/>
    </location>
</feature>
<dbReference type="Proteomes" id="UP000006250">
    <property type="component" value="Unassembled WGS sequence"/>
</dbReference>
<dbReference type="AlphaFoldDB" id="E1K0A6"/>
<accession>E1K0A6</accession>
<evidence type="ECO:0000313" key="2">
    <source>
        <dbReference type="EMBL" id="EFL49937.1"/>
    </source>
</evidence>
<proteinExistence type="predicted"/>
<evidence type="ECO:0000313" key="3">
    <source>
        <dbReference type="Proteomes" id="UP000006250"/>
    </source>
</evidence>
<protein>
    <submittedName>
        <fullName evidence="2">Uncharacterized protein</fullName>
    </submittedName>
</protein>
<gene>
    <name evidence="2" type="ORF">DesfrDRAFT_3306</name>
</gene>
<dbReference type="EMBL" id="AECZ01000029">
    <property type="protein sequence ID" value="EFL49937.1"/>
    <property type="molecule type" value="Genomic_DNA"/>
</dbReference>
<dbReference type="RefSeq" id="WP_005995743.1">
    <property type="nucleotide sequence ID" value="NZ_AECZ01000029.1"/>
</dbReference>